<dbReference type="EMBL" id="JAUSRG010000032">
    <property type="protein sequence ID" value="MDP9907890.1"/>
    <property type="molecule type" value="Genomic_DNA"/>
</dbReference>
<sequence>MPGCCRPARPLICWAGCGCCCRRPVQVPEHLVWDNESGIGQGRQTEPAAAFAGVLGCEIRQLPPWNPESKGIVERMNAYFRQRFVPGRTFASRLDLNDQLADWLPRTNGPTPGPGTAARPRACEPSRVDAAVFCERDSDYARSSESMQNRWALGLCRPRSMPVRRPVRAVTTSGESSGFGLRCGT</sequence>
<dbReference type="PROSITE" id="PS50994">
    <property type="entry name" value="INTEGRASE"/>
    <property type="match status" value="1"/>
</dbReference>
<comment type="caution">
    <text evidence="3">The sequence shown here is derived from an EMBL/GenBank/DDBJ whole genome shotgun (WGS) entry which is preliminary data.</text>
</comment>
<reference evidence="3 5" key="1">
    <citation type="submission" date="2023-07" db="EMBL/GenBank/DDBJ databases">
        <title>Sorghum-associated microbial communities from plants grown in Nebraska, USA.</title>
        <authorList>
            <person name="Schachtman D."/>
        </authorList>
    </citation>
    <scope>NUCLEOTIDE SEQUENCE</scope>
    <source>
        <strain evidence="3">DS1006</strain>
        <strain evidence="4 5">DS1016</strain>
    </source>
</reference>
<dbReference type="Proteomes" id="UP001230951">
    <property type="component" value="Unassembled WGS sequence"/>
</dbReference>
<keyword evidence="5" id="KW-1185">Reference proteome</keyword>
<feature type="domain" description="Integrase catalytic" evidence="2">
    <location>
        <begin position="27"/>
        <end position="128"/>
    </location>
</feature>
<accession>A0AAW8DNC5</accession>
<dbReference type="AlphaFoldDB" id="A0AAW8DNC5"/>
<dbReference type="Proteomes" id="UP001242995">
    <property type="component" value="Unassembled WGS sequence"/>
</dbReference>
<evidence type="ECO:0000313" key="3">
    <source>
        <dbReference type="EMBL" id="MDP9907890.1"/>
    </source>
</evidence>
<dbReference type="PANTHER" id="PTHR35004:SF8">
    <property type="entry name" value="TRANSPOSASE RV3428C-RELATED"/>
    <property type="match status" value="1"/>
</dbReference>
<evidence type="ECO:0000313" key="5">
    <source>
        <dbReference type="Proteomes" id="UP001230951"/>
    </source>
</evidence>
<evidence type="ECO:0000259" key="2">
    <source>
        <dbReference type="PROSITE" id="PS50994"/>
    </source>
</evidence>
<feature type="region of interest" description="Disordered" evidence="1">
    <location>
        <begin position="103"/>
        <end position="122"/>
    </location>
</feature>
<dbReference type="PANTHER" id="PTHR35004">
    <property type="entry name" value="TRANSPOSASE RV3428C-RELATED"/>
    <property type="match status" value="1"/>
</dbReference>
<feature type="compositionally biased region" description="Low complexity" evidence="1">
    <location>
        <begin position="105"/>
        <end position="120"/>
    </location>
</feature>
<dbReference type="SUPFAM" id="SSF53098">
    <property type="entry name" value="Ribonuclease H-like"/>
    <property type="match status" value="1"/>
</dbReference>
<dbReference type="GO" id="GO:0015074">
    <property type="term" value="P:DNA integration"/>
    <property type="evidence" value="ECO:0007669"/>
    <property type="project" value="InterPro"/>
</dbReference>
<proteinExistence type="predicted"/>
<protein>
    <recommendedName>
        <fullName evidence="2">Integrase catalytic domain-containing protein</fullName>
    </recommendedName>
</protein>
<evidence type="ECO:0000313" key="4">
    <source>
        <dbReference type="EMBL" id="MDQ0183422.1"/>
    </source>
</evidence>
<dbReference type="EMBL" id="JAUSTF010000027">
    <property type="protein sequence ID" value="MDQ0183422.1"/>
    <property type="molecule type" value="Genomic_DNA"/>
</dbReference>
<evidence type="ECO:0000313" key="6">
    <source>
        <dbReference type="Proteomes" id="UP001242995"/>
    </source>
</evidence>
<organism evidence="3 6">
    <name type="scientific">Arthrobacter bambusae</name>
    <dbReference type="NCBI Taxonomy" id="1338426"/>
    <lineage>
        <taxon>Bacteria</taxon>
        <taxon>Bacillati</taxon>
        <taxon>Actinomycetota</taxon>
        <taxon>Actinomycetes</taxon>
        <taxon>Micrococcales</taxon>
        <taxon>Micrococcaceae</taxon>
        <taxon>Arthrobacter</taxon>
    </lineage>
</organism>
<dbReference type="InterPro" id="IPR012337">
    <property type="entry name" value="RNaseH-like_sf"/>
</dbReference>
<name>A0AAW8DNC5_9MICC</name>
<gene>
    <name evidence="3" type="ORF">J2S90_004885</name>
    <name evidence="4" type="ORF">J2S93_004884</name>
</gene>
<evidence type="ECO:0000256" key="1">
    <source>
        <dbReference type="SAM" id="MobiDB-lite"/>
    </source>
</evidence>
<dbReference type="InterPro" id="IPR001584">
    <property type="entry name" value="Integrase_cat-core"/>
</dbReference>